<gene>
    <name evidence="2" type="primary">LOC105061924</name>
</gene>
<name>A0AC58PF90_CAMBA</name>
<dbReference type="Proteomes" id="UP001732780">
    <property type="component" value="Chromosome 25"/>
</dbReference>
<protein>
    <submittedName>
        <fullName evidence="2">Uncharacterized protein LOC105061924 isoform X4</fullName>
    </submittedName>
</protein>
<proteinExistence type="predicted"/>
<organism evidence="1 2">
    <name type="scientific">Camelus bactrianus</name>
    <name type="common">Bactrian camel</name>
    <dbReference type="NCBI Taxonomy" id="9837"/>
    <lineage>
        <taxon>Eukaryota</taxon>
        <taxon>Metazoa</taxon>
        <taxon>Chordata</taxon>
        <taxon>Craniata</taxon>
        <taxon>Vertebrata</taxon>
        <taxon>Euteleostomi</taxon>
        <taxon>Mammalia</taxon>
        <taxon>Eutheria</taxon>
        <taxon>Laurasiatheria</taxon>
        <taxon>Artiodactyla</taxon>
        <taxon>Tylopoda</taxon>
        <taxon>Camelidae</taxon>
        <taxon>Camelus</taxon>
    </lineage>
</organism>
<reference evidence="2" key="1">
    <citation type="submission" date="2025-08" db="UniProtKB">
        <authorList>
            <consortium name="RefSeq"/>
        </authorList>
    </citation>
    <scope>IDENTIFICATION</scope>
    <source>
        <tissue evidence="2">Blood</tissue>
    </source>
</reference>
<accession>A0AC58PF90</accession>
<evidence type="ECO:0000313" key="2">
    <source>
        <dbReference type="RefSeq" id="XP_074208709.1"/>
    </source>
</evidence>
<keyword evidence="1" id="KW-1185">Reference proteome</keyword>
<dbReference type="RefSeq" id="XP_074208709.1">
    <property type="nucleotide sequence ID" value="XM_074352608.1"/>
</dbReference>
<evidence type="ECO:0000313" key="1">
    <source>
        <dbReference type="Proteomes" id="UP001732780"/>
    </source>
</evidence>
<sequence>MRDLARLRCGPAVPAHLRRTRRPRSLWIPKILVLLQDHLVCLTAWAAQRHFSGYSPPPPPPPLWPLRSQPPPPPLPLVTALAGLEMEGHV</sequence>